<evidence type="ECO:0000313" key="2">
    <source>
        <dbReference type="EMBL" id="RCS56522.1"/>
    </source>
</evidence>
<proteinExistence type="predicted"/>
<accession>A0A368KZF6</accession>
<gene>
    <name evidence="2" type="ORF">DU000_11165</name>
</gene>
<keyword evidence="3" id="KW-1185">Reference proteome</keyword>
<feature type="region of interest" description="Disordered" evidence="1">
    <location>
        <begin position="155"/>
        <end position="207"/>
    </location>
</feature>
<dbReference type="RefSeq" id="WP_114403497.1">
    <property type="nucleotide sequence ID" value="NZ_QPGB01000006.1"/>
</dbReference>
<organism evidence="2 3">
    <name type="scientific">Parvibium lacunae</name>
    <dbReference type="NCBI Taxonomy" id="1888893"/>
    <lineage>
        <taxon>Bacteria</taxon>
        <taxon>Pseudomonadati</taxon>
        <taxon>Pseudomonadota</taxon>
        <taxon>Betaproteobacteria</taxon>
        <taxon>Burkholderiales</taxon>
        <taxon>Alcaligenaceae</taxon>
        <taxon>Parvibium</taxon>
    </lineage>
</organism>
<dbReference type="AlphaFoldDB" id="A0A368KZF6"/>
<dbReference type="OrthoDB" id="5666689at2"/>
<sequence length="419" mass="43239">METVLKLQAEHSALPLRPQPLLRALCFVGLALCFPAGLSAHQQSGNLTLLAGTDVTQGDSKITTQGADLLAKQKISLTAGSLDLQAISDTLKERSQTQANSFTIGARPAGVIGGAISRISDSIQQAQQTDNDRLKGALALKAGYDAWKLMGRLSDGNTSAPPSADGKPGDPNNSAFAINVSMGGSRSTSSSSFDSSTVRGTNLQGQDIELRATQGDISGTALKVQGTNITLDAARDLKLQAGANTQTLQSTNSSSNASVGVTIGVGGQQNGISFQLAAAQARGRSNGSETTWDNSQITASEQLSVKTGRDASLQGAQLAGDRVKLDIGRDLTLQTLQNQSDYQSSQSSSGFSLSLCIPPICYGQTVSGSLNVARSSLNHNYLSAVGQSGIAAGQGGFDINVKGHTQLTGATRGSSEQVR</sequence>
<dbReference type="GO" id="GO:0003824">
    <property type="term" value="F:catalytic activity"/>
    <property type="evidence" value="ECO:0007669"/>
    <property type="project" value="UniProtKB-ARBA"/>
</dbReference>
<dbReference type="EMBL" id="QPGB01000006">
    <property type="protein sequence ID" value="RCS56522.1"/>
    <property type="molecule type" value="Genomic_DNA"/>
</dbReference>
<comment type="caution">
    <text evidence="2">The sequence shown here is derived from an EMBL/GenBank/DDBJ whole genome shotgun (WGS) entry which is preliminary data.</text>
</comment>
<dbReference type="Proteomes" id="UP000252357">
    <property type="component" value="Unassembled WGS sequence"/>
</dbReference>
<reference evidence="2 3" key="1">
    <citation type="journal article" date="2018" name="Int. J. Syst. Evol. Microbiol.">
        <title>Parvibium lacunae gen. nov., sp. nov., a new member of the family Alcaligenaceae isolated from a freshwater pond.</title>
        <authorList>
            <person name="Chen W.M."/>
            <person name="Xie P.B."/>
            <person name="Hsu M.Y."/>
            <person name="Sheu S.Y."/>
        </authorList>
    </citation>
    <scope>NUCLEOTIDE SEQUENCE [LARGE SCALE GENOMIC DNA]</scope>
    <source>
        <strain evidence="2 3">KMB9</strain>
    </source>
</reference>
<evidence type="ECO:0000256" key="1">
    <source>
        <dbReference type="SAM" id="MobiDB-lite"/>
    </source>
</evidence>
<feature type="compositionally biased region" description="Low complexity" evidence="1">
    <location>
        <begin position="181"/>
        <end position="201"/>
    </location>
</feature>
<evidence type="ECO:0000313" key="3">
    <source>
        <dbReference type="Proteomes" id="UP000252357"/>
    </source>
</evidence>
<dbReference type="Pfam" id="PF13332">
    <property type="entry name" value="Fil_haemagg_2"/>
    <property type="match status" value="1"/>
</dbReference>
<protein>
    <recommendedName>
        <fullName evidence="4">Filamentous hemagglutinin N-terminal domain-containing protein</fullName>
    </recommendedName>
</protein>
<evidence type="ECO:0008006" key="4">
    <source>
        <dbReference type="Google" id="ProtNLM"/>
    </source>
</evidence>
<dbReference type="InterPro" id="IPR025157">
    <property type="entry name" value="Hemagglutinin_rpt"/>
</dbReference>
<name>A0A368KZF6_9BURK</name>